<dbReference type="PANTHER" id="PTHR43163:SF6">
    <property type="entry name" value="DIPEPTIDE TRANSPORT SYSTEM PERMEASE PROTEIN DPPB-RELATED"/>
    <property type="match status" value="1"/>
</dbReference>
<keyword evidence="3" id="KW-1003">Cell membrane</keyword>
<evidence type="ECO:0000256" key="1">
    <source>
        <dbReference type="ARBA" id="ARBA00004651"/>
    </source>
</evidence>
<feature type="transmembrane region" description="Helical" evidence="7">
    <location>
        <begin position="168"/>
        <end position="188"/>
    </location>
</feature>
<dbReference type="Proteomes" id="UP000664288">
    <property type="component" value="Unassembled WGS sequence"/>
</dbReference>
<feature type="transmembrane region" description="Helical" evidence="7">
    <location>
        <begin position="130"/>
        <end position="156"/>
    </location>
</feature>
<dbReference type="CDD" id="cd06261">
    <property type="entry name" value="TM_PBP2"/>
    <property type="match status" value="1"/>
</dbReference>
<keyword evidence="2 7" id="KW-0813">Transport</keyword>
<dbReference type="PROSITE" id="PS50928">
    <property type="entry name" value="ABC_TM1"/>
    <property type="match status" value="1"/>
</dbReference>
<comment type="caution">
    <text evidence="9">The sequence shown here is derived from an EMBL/GenBank/DDBJ whole genome shotgun (WGS) entry which is preliminary data.</text>
</comment>
<feature type="transmembrane region" description="Helical" evidence="7">
    <location>
        <begin position="227"/>
        <end position="252"/>
    </location>
</feature>
<evidence type="ECO:0000256" key="4">
    <source>
        <dbReference type="ARBA" id="ARBA00022692"/>
    </source>
</evidence>
<dbReference type="SUPFAM" id="SSF161098">
    <property type="entry name" value="MetI-like"/>
    <property type="match status" value="1"/>
</dbReference>
<dbReference type="InterPro" id="IPR045621">
    <property type="entry name" value="BPD_transp_1_N"/>
</dbReference>
<keyword evidence="4 7" id="KW-0812">Transmembrane</keyword>
<dbReference type="RefSeq" id="WP_207348917.1">
    <property type="nucleotide sequence ID" value="NZ_JAFMPY010000001.1"/>
</dbReference>
<protein>
    <submittedName>
        <fullName evidence="9">ABC transporter permease</fullName>
    </submittedName>
</protein>
<proteinExistence type="inferred from homology"/>
<feature type="transmembrane region" description="Helical" evidence="7">
    <location>
        <begin position="98"/>
        <end position="118"/>
    </location>
</feature>
<evidence type="ECO:0000259" key="8">
    <source>
        <dbReference type="PROSITE" id="PS50928"/>
    </source>
</evidence>
<keyword evidence="5 7" id="KW-1133">Transmembrane helix</keyword>
<evidence type="ECO:0000256" key="3">
    <source>
        <dbReference type="ARBA" id="ARBA00022475"/>
    </source>
</evidence>
<dbReference type="Gene3D" id="1.10.3720.10">
    <property type="entry name" value="MetI-like"/>
    <property type="match status" value="1"/>
</dbReference>
<feature type="domain" description="ABC transmembrane type-1" evidence="8">
    <location>
        <begin position="94"/>
        <end position="291"/>
    </location>
</feature>
<evidence type="ECO:0000313" key="9">
    <source>
        <dbReference type="EMBL" id="MBO0902277.1"/>
    </source>
</evidence>
<comment type="subcellular location">
    <subcellularLocation>
        <location evidence="1 7">Cell membrane</location>
        <topology evidence="1 7">Multi-pass membrane protein</topology>
    </subcellularLocation>
</comment>
<dbReference type="InterPro" id="IPR035906">
    <property type="entry name" value="MetI-like_sf"/>
</dbReference>
<evidence type="ECO:0000256" key="2">
    <source>
        <dbReference type="ARBA" id="ARBA00022448"/>
    </source>
</evidence>
<evidence type="ECO:0000256" key="7">
    <source>
        <dbReference type="RuleBase" id="RU363032"/>
    </source>
</evidence>
<dbReference type="EMBL" id="JAFMPY010000001">
    <property type="protein sequence ID" value="MBO0902277.1"/>
    <property type="molecule type" value="Genomic_DNA"/>
</dbReference>
<evidence type="ECO:0000313" key="10">
    <source>
        <dbReference type="Proteomes" id="UP000664288"/>
    </source>
</evidence>
<evidence type="ECO:0000256" key="5">
    <source>
        <dbReference type="ARBA" id="ARBA00022989"/>
    </source>
</evidence>
<accession>A0ABS3IY05</accession>
<dbReference type="InterPro" id="IPR000515">
    <property type="entry name" value="MetI-like"/>
</dbReference>
<keyword evidence="6 7" id="KW-0472">Membrane</keyword>
<name>A0ABS3IY05_9HYPH</name>
<feature type="transmembrane region" description="Helical" evidence="7">
    <location>
        <begin position="272"/>
        <end position="298"/>
    </location>
</feature>
<feature type="transmembrane region" description="Helical" evidence="7">
    <location>
        <begin position="12"/>
        <end position="30"/>
    </location>
</feature>
<dbReference type="Pfam" id="PF19300">
    <property type="entry name" value="BPD_transp_1_N"/>
    <property type="match status" value="1"/>
</dbReference>
<organism evidence="9 10">
    <name type="scientific">Jiella sonneratiae</name>
    <dbReference type="NCBI Taxonomy" id="2816856"/>
    <lineage>
        <taxon>Bacteria</taxon>
        <taxon>Pseudomonadati</taxon>
        <taxon>Pseudomonadota</taxon>
        <taxon>Alphaproteobacteria</taxon>
        <taxon>Hyphomicrobiales</taxon>
        <taxon>Aurantimonadaceae</taxon>
        <taxon>Jiella</taxon>
    </lineage>
</organism>
<reference evidence="9 10" key="1">
    <citation type="submission" date="2021-03" db="EMBL/GenBank/DDBJ databases">
        <title>Whole genome sequence of Jiella sp. MQZ13P-4.</title>
        <authorList>
            <person name="Tuo L."/>
        </authorList>
    </citation>
    <scope>NUCLEOTIDE SEQUENCE [LARGE SCALE GENOMIC DNA]</scope>
    <source>
        <strain evidence="9 10">MQZ13P-4</strain>
    </source>
</reference>
<sequence length="306" mass="32456">MLRYAIGRLIQAAVAVFGVITIVFVVMHVSGDPTLLLVPQGASAEEIAALRHQLGFDQPILTQYLAYLAGLAHFDFGISVVQRVPAIDIVLSRLPYTIYLAAGALTVAVGAGIPVGILMAANKGTLVERALAAVVLTGQSVPTFLSGILLILIFAVELRWLPTSGVGSLSALIMPSIALGALSMSTFARMMRIAMVDELGKDYVRAARARGLSMRAVVMRHVLRNSAIPVITVAALEIGNLLAGAVIVETVFAWPGIGQLAIQSIQSRDFLVVQVIVLLISFIYVATSVAADFAYAAIDPRIRLAR</sequence>
<dbReference type="Pfam" id="PF00528">
    <property type="entry name" value="BPD_transp_1"/>
    <property type="match status" value="1"/>
</dbReference>
<comment type="similarity">
    <text evidence="7">Belongs to the binding-protein-dependent transport system permease family.</text>
</comment>
<dbReference type="PANTHER" id="PTHR43163">
    <property type="entry name" value="DIPEPTIDE TRANSPORT SYSTEM PERMEASE PROTEIN DPPB-RELATED"/>
    <property type="match status" value="1"/>
</dbReference>
<evidence type="ECO:0000256" key="6">
    <source>
        <dbReference type="ARBA" id="ARBA00023136"/>
    </source>
</evidence>
<keyword evidence="10" id="KW-1185">Reference proteome</keyword>
<gene>
    <name evidence="9" type="ORF">J1C47_01365</name>
</gene>